<protein>
    <submittedName>
        <fullName evidence="6">LLM class flavin-dependent oxidoreductase</fullName>
    </submittedName>
</protein>
<sequence>MELCVVVETQQGSSYEEVSRFARKAEDLGFDGFFCTDHLARLPGVSTGDGSPGPLDCWLTLAALTRETHRIRLGSLMTSATFRPPGLLAVQIAQTAVMSGGRIDVGLGAGWYSAEHHSHAVPFPPTVERFSRLEEQIRILREFFRGTAPFTFEGRHYRLLECPALPRPDRPPVLILGGRGLRRTPALAARYADEFNVPSLSLQDTAERIRLLKDAARAGARDPAEIKLSAMQLACVGATPQEVADRLARSARRLEDLADRSLIGSPAEVAERIAAYGNLGVQRIYLKCLDPTDLSHLELIASAVRPRLRVAVAGETGPGPLSPAGG</sequence>
<keyword evidence="4" id="KW-0503">Monooxygenase</keyword>
<evidence type="ECO:0000256" key="2">
    <source>
        <dbReference type="ARBA" id="ARBA00022643"/>
    </source>
</evidence>
<evidence type="ECO:0000313" key="6">
    <source>
        <dbReference type="EMBL" id="TYK53098.1"/>
    </source>
</evidence>
<name>A0A5D3FYJ9_9ACTN</name>
<accession>A0A5D3FYJ9</accession>
<evidence type="ECO:0000313" key="7">
    <source>
        <dbReference type="Proteomes" id="UP000323505"/>
    </source>
</evidence>
<dbReference type="GO" id="GO:0046306">
    <property type="term" value="P:alkanesulfonate catabolic process"/>
    <property type="evidence" value="ECO:0007669"/>
    <property type="project" value="TreeGrafter"/>
</dbReference>
<dbReference type="Proteomes" id="UP000323505">
    <property type="component" value="Unassembled WGS sequence"/>
</dbReference>
<evidence type="ECO:0000259" key="5">
    <source>
        <dbReference type="Pfam" id="PF00296"/>
    </source>
</evidence>
<keyword evidence="3" id="KW-0560">Oxidoreductase</keyword>
<dbReference type="PANTHER" id="PTHR42847:SF4">
    <property type="entry name" value="ALKANESULFONATE MONOOXYGENASE-RELATED"/>
    <property type="match status" value="1"/>
</dbReference>
<dbReference type="PANTHER" id="PTHR42847">
    <property type="entry name" value="ALKANESULFONATE MONOOXYGENASE"/>
    <property type="match status" value="1"/>
</dbReference>
<dbReference type="EMBL" id="VSRQ01000001">
    <property type="protein sequence ID" value="TYK53098.1"/>
    <property type="molecule type" value="Genomic_DNA"/>
</dbReference>
<dbReference type="SUPFAM" id="SSF51679">
    <property type="entry name" value="Bacterial luciferase-like"/>
    <property type="match status" value="1"/>
</dbReference>
<keyword evidence="1" id="KW-0285">Flavoprotein</keyword>
<dbReference type="Gene3D" id="3.20.20.30">
    <property type="entry name" value="Luciferase-like domain"/>
    <property type="match status" value="1"/>
</dbReference>
<proteinExistence type="predicted"/>
<dbReference type="InterPro" id="IPR036661">
    <property type="entry name" value="Luciferase-like_sf"/>
</dbReference>
<reference evidence="6 7" key="1">
    <citation type="submission" date="2019-08" db="EMBL/GenBank/DDBJ databases">
        <title>Actinomadura sp. nov. CYP1-5 isolated from mountain soil.</title>
        <authorList>
            <person name="Songsumanus A."/>
            <person name="Kuncharoen N."/>
            <person name="Kudo T."/>
            <person name="Yuki M."/>
            <person name="Igarashi Y."/>
            <person name="Tanasupawat S."/>
        </authorList>
    </citation>
    <scope>NUCLEOTIDE SEQUENCE [LARGE SCALE GENOMIC DNA]</scope>
    <source>
        <strain evidence="6 7">CYP1-5</strain>
    </source>
</reference>
<evidence type="ECO:0000256" key="4">
    <source>
        <dbReference type="ARBA" id="ARBA00023033"/>
    </source>
</evidence>
<gene>
    <name evidence="6" type="ORF">FXF68_05055</name>
</gene>
<evidence type="ECO:0000256" key="1">
    <source>
        <dbReference type="ARBA" id="ARBA00022630"/>
    </source>
</evidence>
<dbReference type="InterPro" id="IPR050172">
    <property type="entry name" value="SsuD_RutA_monooxygenase"/>
</dbReference>
<comment type="caution">
    <text evidence="6">The sequence shown here is derived from an EMBL/GenBank/DDBJ whole genome shotgun (WGS) entry which is preliminary data.</text>
</comment>
<dbReference type="GO" id="GO:0008726">
    <property type="term" value="F:alkanesulfonate monooxygenase activity"/>
    <property type="evidence" value="ECO:0007669"/>
    <property type="project" value="TreeGrafter"/>
</dbReference>
<feature type="domain" description="Luciferase-like" evidence="5">
    <location>
        <begin position="9"/>
        <end position="248"/>
    </location>
</feature>
<evidence type="ECO:0000256" key="3">
    <source>
        <dbReference type="ARBA" id="ARBA00023002"/>
    </source>
</evidence>
<organism evidence="6 7">
    <name type="scientific">Actinomadura decatromicini</name>
    <dbReference type="NCBI Taxonomy" id="2604572"/>
    <lineage>
        <taxon>Bacteria</taxon>
        <taxon>Bacillati</taxon>
        <taxon>Actinomycetota</taxon>
        <taxon>Actinomycetes</taxon>
        <taxon>Streptosporangiales</taxon>
        <taxon>Thermomonosporaceae</taxon>
        <taxon>Actinomadura</taxon>
    </lineage>
</organism>
<dbReference type="AlphaFoldDB" id="A0A5D3FYJ9"/>
<keyword evidence="2" id="KW-0288">FMN</keyword>
<dbReference type="InterPro" id="IPR011251">
    <property type="entry name" value="Luciferase-like_dom"/>
</dbReference>
<keyword evidence="7" id="KW-1185">Reference proteome</keyword>
<dbReference type="RefSeq" id="WP_148757684.1">
    <property type="nucleotide sequence ID" value="NZ_VSRQ01000001.1"/>
</dbReference>
<dbReference type="Pfam" id="PF00296">
    <property type="entry name" value="Bac_luciferase"/>
    <property type="match status" value="1"/>
</dbReference>